<evidence type="ECO:0000256" key="1">
    <source>
        <dbReference type="SAM" id="MobiDB-lite"/>
    </source>
</evidence>
<protein>
    <submittedName>
        <fullName evidence="2">Uncharacterized protein</fullName>
    </submittedName>
</protein>
<keyword evidence="3" id="KW-1185">Reference proteome</keyword>
<sequence>MSYTPAERETVLQCDDESKTWTITSCQPTVITKLKKSNLEPYKVTDDGMHWYKDIPFSQVSFRSVSKRKPMSDEQRQAAADRLRKAREKQ</sequence>
<reference evidence="2 3" key="1">
    <citation type="submission" date="2019-07" db="EMBL/GenBank/DDBJ databases">
        <authorList>
            <person name="Kim J."/>
        </authorList>
    </citation>
    <scope>NUCLEOTIDE SEQUENCE [LARGE SCALE GENOMIC DNA]</scope>
    <source>
        <strain evidence="2 3">JC52</strain>
    </source>
</reference>
<organism evidence="2 3">
    <name type="scientific">Paenibacillus cremeus</name>
    <dbReference type="NCBI Taxonomy" id="2163881"/>
    <lineage>
        <taxon>Bacteria</taxon>
        <taxon>Bacillati</taxon>
        <taxon>Bacillota</taxon>
        <taxon>Bacilli</taxon>
        <taxon>Bacillales</taxon>
        <taxon>Paenibacillaceae</taxon>
        <taxon>Paenibacillus</taxon>
    </lineage>
</organism>
<dbReference type="AlphaFoldDB" id="A0A559KCM6"/>
<evidence type="ECO:0000313" key="3">
    <source>
        <dbReference type="Proteomes" id="UP000317036"/>
    </source>
</evidence>
<comment type="caution">
    <text evidence="2">The sequence shown here is derived from an EMBL/GenBank/DDBJ whole genome shotgun (WGS) entry which is preliminary data.</text>
</comment>
<feature type="compositionally biased region" description="Basic and acidic residues" evidence="1">
    <location>
        <begin position="70"/>
        <end position="90"/>
    </location>
</feature>
<gene>
    <name evidence="2" type="ORF">FPZ49_10945</name>
</gene>
<dbReference type="Proteomes" id="UP000317036">
    <property type="component" value="Unassembled WGS sequence"/>
</dbReference>
<feature type="region of interest" description="Disordered" evidence="1">
    <location>
        <begin position="63"/>
        <end position="90"/>
    </location>
</feature>
<accession>A0A559KCM6</accession>
<proteinExistence type="predicted"/>
<name>A0A559KCM6_9BACL</name>
<dbReference type="OrthoDB" id="2362578at2"/>
<evidence type="ECO:0000313" key="2">
    <source>
        <dbReference type="EMBL" id="TVY09881.1"/>
    </source>
</evidence>
<dbReference type="RefSeq" id="WP_144846426.1">
    <property type="nucleotide sequence ID" value="NZ_VNJI01000011.1"/>
</dbReference>
<dbReference type="EMBL" id="VNJI01000011">
    <property type="protein sequence ID" value="TVY09881.1"/>
    <property type="molecule type" value="Genomic_DNA"/>
</dbReference>